<organism evidence="9">
    <name type="scientific">Anaerolinea thermolimosa</name>
    <dbReference type="NCBI Taxonomy" id="229919"/>
    <lineage>
        <taxon>Bacteria</taxon>
        <taxon>Bacillati</taxon>
        <taxon>Chloroflexota</taxon>
        <taxon>Anaerolineae</taxon>
        <taxon>Anaerolineales</taxon>
        <taxon>Anaerolineaceae</taxon>
        <taxon>Anaerolinea</taxon>
    </lineage>
</organism>
<comment type="similarity">
    <text evidence="7">Belongs to the binding-protein-dependent transport system permease family.</text>
</comment>
<feature type="transmembrane region" description="Helical" evidence="7">
    <location>
        <begin position="189"/>
        <end position="210"/>
    </location>
</feature>
<dbReference type="PANTHER" id="PTHR43227:SF11">
    <property type="entry name" value="BLL4140 PROTEIN"/>
    <property type="match status" value="1"/>
</dbReference>
<keyword evidence="5 7" id="KW-1133">Transmembrane helix</keyword>
<evidence type="ECO:0000256" key="1">
    <source>
        <dbReference type="ARBA" id="ARBA00004651"/>
    </source>
</evidence>
<dbReference type="InterPro" id="IPR050809">
    <property type="entry name" value="UgpAE/MalFG_permease"/>
</dbReference>
<name>A0A7C4PNF6_9CHLR</name>
<dbReference type="EMBL" id="DSYK01000650">
    <property type="protein sequence ID" value="HGS22765.1"/>
    <property type="molecule type" value="Genomic_DNA"/>
</dbReference>
<evidence type="ECO:0000256" key="7">
    <source>
        <dbReference type="RuleBase" id="RU363032"/>
    </source>
</evidence>
<protein>
    <submittedName>
        <fullName evidence="9">Sugar ABC transporter permease</fullName>
    </submittedName>
</protein>
<keyword evidence="2 7" id="KW-0813">Transport</keyword>
<feature type="transmembrane region" description="Helical" evidence="7">
    <location>
        <begin position="279"/>
        <end position="304"/>
    </location>
</feature>
<evidence type="ECO:0000256" key="3">
    <source>
        <dbReference type="ARBA" id="ARBA00022475"/>
    </source>
</evidence>
<dbReference type="InterPro" id="IPR000515">
    <property type="entry name" value="MetI-like"/>
</dbReference>
<feature type="transmembrane region" description="Helical" evidence="7">
    <location>
        <begin position="20"/>
        <end position="41"/>
    </location>
</feature>
<comment type="caution">
    <text evidence="9">The sequence shown here is derived from an EMBL/GenBank/DDBJ whole genome shotgun (WGS) entry which is preliminary data.</text>
</comment>
<sequence>MTSVPSMERKRMSKSRLSAYFYRTWPLYFMVIPALVLLIIFNYGPMYGVIIAFQNYNPGLGFTGSPWVGLKNFNFLFHLPQFKLLIRNTLVIAVSKILSLQLCAIALALILNEVRSFLFKRVINTILYLPYFLSWVVLGGILLDMLSANGLIGQLLKQYNINSFIFLGDAKVFPVTVVVTHIWKDVGFAVIVYLAALTGIDPALQEAAAVDGANRWQRIWHITLPGILPTIILIACLNLGSVLDAGFDQLINLYNPSVYATGDILDTYVYRAGLISAKYSLAAAVGLFKSTIGLFLILTSYWLANKFAGFRVF</sequence>
<feature type="transmembrane region" description="Helical" evidence="7">
    <location>
        <begin position="131"/>
        <end position="152"/>
    </location>
</feature>
<keyword evidence="4 7" id="KW-0812">Transmembrane</keyword>
<evidence type="ECO:0000256" key="2">
    <source>
        <dbReference type="ARBA" id="ARBA00022448"/>
    </source>
</evidence>
<dbReference type="AlphaFoldDB" id="A0A7C4PNF6"/>
<dbReference type="Pfam" id="PF00528">
    <property type="entry name" value="BPD_transp_1"/>
    <property type="match status" value="1"/>
</dbReference>
<feature type="transmembrane region" description="Helical" evidence="7">
    <location>
        <begin position="90"/>
        <end position="111"/>
    </location>
</feature>
<evidence type="ECO:0000256" key="6">
    <source>
        <dbReference type="ARBA" id="ARBA00023136"/>
    </source>
</evidence>
<feature type="transmembrane region" description="Helical" evidence="7">
    <location>
        <begin position="222"/>
        <end position="243"/>
    </location>
</feature>
<proteinExistence type="inferred from homology"/>
<keyword evidence="3" id="KW-1003">Cell membrane</keyword>
<evidence type="ECO:0000313" key="9">
    <source>
        <dbReference type="EMBL" id="HGS22765.1"/>
    </source>
</evidence>
<dbReference type="CDD" id="cd06261">
    <property type="entry name" value="TM_PBP2"/>
    <property type="match status" value="1"/>
</dbReference>
<dbReference type="InterPro" id="IPR035906">
    <property type="entry name" value="MetI-like_sf"/>
</dbReference>
<dbReference type="PROSITE" id="PS50928">
    <property type="entry name" value="ABC_TM1"/>
    <property type="match status" value="1"/>
</dbReference>
<keyword evidence="6 7" id="KW-0472">Membrane</keyword>
<dbReference type="PANTHER" id="PTHR43227">
    <property type="entry name" value="BLL4140 PROTEIN"/>
    <property type="match status" value="1"/>
</dbReference>
<accession>A0A7C4PNF6</accession>
<feature type="transmembrane region" description="Helical" evidence="7">
    <location>
        <begin position="164"/>
        <end position="183"/>
    </location>
</feature>
<dbReference type="SUPFAM" id="SSF161098">
    <property type="entry name" value="MetI-like"/>
    <property type="match status" value="1"/>
</dbReference>
<feature type="domain" description="ABC transmembrane type-1" evidence="8">
    <location>
        <begin position="86"/>
        <end position="300"/>
    </location>
</feature>
<evidence type="ECO:0000259" key="8">
    <source>
        <dbReference type="PROSITE" id="PS50928"/>
    </source>
</evidence>
<evidence type="ECO:0000256" key="4">
    <source>
        <dbReference type="ARBA" id="ARBA00022692"/>
    </source>
</evidence>
<dbReference type="Gene3D" id="1.10.3720.10">
    <property type="entry name" value="MetI-like"/>
    <property type="match status" value="1"/>
</dbReference>
<reference evidence="9" key="1">
    <citation type="journal article" date="2020" name="mSystems">
        <title>Genome- and Community-Level Interaction Insights into Carbon Utilization and Element Cycling Functions of Hydrothermarchaeota in Hydrothermal Sediment.</title>
        <authorList>
            <person name="Zhou Z."/>
            <person name="Liu Y."/>
            <person name="Xu W."/>
            <person name="Pan J."/>
            <person name="Luo Z.H."/>
            <person name="Li M."/>
        </authorList>
    </citation>
    <scope>NUCLEOTIDE SEQUENCE [LARGE SCALE GENOMIC DNA]</scope>
    <source>
        <strain evidence="9">SpSt-573</strain>
    </source>
</reference>
<gene>
    <name evidence="9" type="ORF">ENT37_13000</name>
</gene>
<dbReference type="GO" id="GO:0005886">
    <property type="term" value="C:plasma membrane"/>
    <property type="evidence" value="ECO:0007669"/>
    <property type="project" value="UniProtKB-SubCell"/>
</dbReference>
<dbReference type="GO" id="GO:0055085">
    <property type="term" value="P:transmembrane transport"/>
    <property type="evidence" value="ECO:0007669"/>
    <property type="project" value="InterPro"/>
</dbReference>
<comment type="subcellular location">
    <subcellularLocation>
        <location evidence="1 7">Cell membrane</location>
        <topology evidence="1 7">Multi-pass membrane protein</topology>
    </subcellularLocation>
</comment>
<evidence type="ECO:0000256" key="5">
    <source>
        <dbReference type="ARBA" id="ARBA00022989"/>
    </source>
</evidence>